<dbReference type="EMBL" id="MT141452">
    <property type="protein sequence ID" value="QJA61750.1"/>
    <property type="molecule type" value="Genomic_DNA"/>
</dbReference>
<dbReference type="EMBL" id="MT142453">
    <property type="protein sequence ID" value="QJA81256.1"/>
    <property type="molecule type" value="Genomic_DNA"/>
</dbReference>
<evidence type="ECO:0000313" key="2">
    <source>
        <dbReference type="EMBL" id="QJA61750.1"/>
    </source>
</evidence>
<evidence type="ECO:0000313" key="3">
    <source>
        <dbReference type="EMBL" id="QJA81256.1"/>
    </source>
</evidence>
<protein>
    <submittedName>
        <fullName evidence="1">Uncharacterized protein</fullName>
    </submittedName>
</protein>
<reference evidence="1" key="1">
    <citation type="submission" date="2020-03" db="EMBL/GenBank/DDBJ databases">
        <title>The deep terrestrial virosphere.</title>
        <authorList>
            <person name="Holmfeldt K."/>
            <person name="Nilsson E."/>
            <person name="Simone D."/>
            <person name="Lopez-Fernandez M."/>
            <person name="Wu X."/>
            <person name="de Brujin I."/>
            <person name="Lundin D."/>
            <person name="Andersson A."/>
            <person name="Bertilsson S."/>
            <person name="Dopson M."/>
        </authorList>
    </citation>
    <scope>NUCLEOTIDE SEQUENCE</scope>
    <source>
        <strain evidence="3">MM415A00561</strain>
        <strain evidence="2">MM415B00894</strain>
        <strain evidence="1">TM448A00624</strain>
        <strain evidence="4">TM448B00723</strain>
    </source>
</reference>
<dbReference type="AlphaFoldDB" id="A0A6H1ZID9"/>
<gene>
    <name evidence="3" type="ORF">MM415A00561_0004</name>
    <name evidence="2" type="ORF">MM415B00894_0005</name>
    <name evidence="1" type="ORF">TM448A00624_0021</name>
    <name evidence="4" type="ORF">TM448B00723_0005</name>
</gene>
<proteinExistence type="predicted"/>
<evidence type="ECO:0000313" key="1">
    <source>
        <dbReference type="EMBL" id="QJA47242.1"/>
    </source>
</evidence>
<evidence type="ECO:0000313" key="4">
    <source>
        <dbReference type="EMBL" id="QJH96402.1"/>
    </source>
</evidence>
<name>A0A6H1ZID9_9ZZZZ</name>
<dbReference type="EMBL" id="MT144036">
    <property type="protein sequence ID" value="QJA47242.1"/>
    <property type="molecule type" value="Genomic_DNA"/>
</dbReference>
<sequence length="187" mass="21298">MGRELERTEARLRPLYGTGHYNATEEWCQHHHYRRGQAYAPAILSRILWAIRRGCVPDRMPSFLDDWKTALGIRDATGTVAEVLDLLLAVAQMPRDHTAQCIEDGLENLTGVAAWVVTDLYDSTAIGGNGTMMAFYVNVPSPILNTSYDWRWRIAKWYLWRMTPAHCECVVHFIHVPKGPCLLGDEE</sequence>
<dbReference type="EMBL" id="MT144650">
    <property type="protein sequence ID" value="QJH96402.1"/>
    <property type="molecule type" value="Genomic_DNA"/>
</dbReference>
<accession>A0A6H1ZID9</accession>
<organism evidence="1">
    <name type="scientific">viral metagenome</name>
    <dbReference type="NCBI Taxonomy" id="1070528"/>
    <lineage>
        <taxon>unclassified sequences</taxon>
        <taxon>metagenomes</taxon>
        <taxon>organismal metagenomes</taxon>
    </lineage>
</organism>